<dbReference type="AlphaFoldDB" id="A0A834IED9"/>
<dbReference type="GO" id="GO:0003676">
    <property type="term" value="F:nucleic acid binding"/>
    <property type="evidence" value="ECO:0007669"/>
    <property type="project" value="InterPro"/>
</dbReference>
<name>A0A834IED9_RHYFE</name>
<dbReference type="Proteomes" id="UP000625711">
    <property type="component" value="Unassembled WGS sequence"/>
</dbReference>
<proteinExistence type="predicted"/>
<evidence type="ECO:0000313" key="1">
    <source>
        <dbReference type="EMBL" id="KAF7276520.1"/>
    </source>
</evidence>
<sequence>MDKKEFGVLIKYCFLKGKNTAEAKTWFDVDFLDTYFEKGRTINSDSYITLLDHLKEEIAEQRPHSNKNKVLVHQDNTPCHRSMKTMAKIHELVFELLPHPPYSPDLAPSYYFLISKFLRSDLFNWPVKIYDLHAR</sequence>
<evidence type="ECO:0000313" key="2">
    <source>
        <dbReference type="Proteomes" id="UP000625711"/>
    </source>
</evidence>
<dbReference type="EMBL" id="JAACXV010006236">
    <property type="protein sequence ID" value="KAF7276520.1"/>
    <property type="molecule type" value="Genomic_DNA"/>
</dbReference>
<dbReference type="Gene3D" id="3.30.420.10">
    <property type="entry name" value="Ribonuclease H-like superfamily/Ribonuclease H"/>
    <property type="match status" value="1"/>
</dbReference>
<accession>A0A834IED9</accession>
<protein>
    <recommendedName>
        <fullName evidence="3">Transposase</fullName>
    </recommendedName>
</protein>
<comment type="caution">
    <text evidence="1">The sequence shown here is derived from an EMBL/GenBank/DDBJ whole genome shotgun (WGS) entry which is preliminary data.</text>
</comment>
<dbReference type="InterPro" id="IPR036397">
    <property type="entry name" value="RNaseH_sf"/>
</dbReference>
<dbReference type="InterPro" id="IPR052709">
    <property type="entry name" value="Transposase-MT_Hybrid"/>
</dbReference>
<gene>
    <name evidence="1" type="ORF">GWI33_010165</name>
</gene>
<keyword evidence="2" id="KW-1185">Reference proteome</keyword>
<dbReference type="PANTHER" id="PTHR46060">
    <property type="entry name" value="MARINER MOS1 TRANSPOSASE-LIKE PROTEIN"/>
    <property type="match status" value="1"/>
</dbReference>
<organism evidence="1 2">
    <name type="scientific">Rhynchophorus ferrugineus</name>
    <name type="common">Red palm weevil</name>
    <name type="synonym">Curculio ferrugineus</name>
    <dbReference type="NCBI Taxonomy" id="354439"/>
    <lineage>
        <taxon>Eukaryota</taxon>
        <taxon>Metazoa</taxon>
        <taxon>Ecdysozoa</taxon>
        <taxon>Arthropoda</taxon>
        <taxon>Hexapoda</taxon>
        <taxon>Insecta</taxon>
        <taxon>Pterygota</taxon>
        <taxon>Neoptera</taxon>
        <taxon>Endopterygota</taxon>
        <taxon>Coleoptera</taxon>
        <taxon>Polyphaga</taxon>
        <taxon>Cucujiformia</taxon>
        <taxon>Curculionidae</taxon>
        <taxon>Dryophthorinae</taxon>
        <taxon>Rhynchophorus</taxon>
    </lineage>
</organism>
<reference evidence="1" key="1">
    <citation type="submission" date="2020-08" db="EMBL/GenBank/DDBJ databases">
        <title>Genome sequencing and assembly of the red palm weevil Rhynchophorus ferrugineus.</title>
        <authorList>
            <person name="Dias G.B."/>
            <person name="Bergman C.M."/>
            <person name="Manee M."/>
        </authorList>
    </citation>
    <scope>NUCLEOTIDE SEQUENCE</scope>
    <source>
        <strain evidence="1">AA-2017</strain>
        <tissue evidence="1">Whole larva</tissue>
    </source>
</reference>
<evidence type="ECO:0008006" key="3">
    <source>
        <dbReference type="Google" id="ProtNLM"/>
    </source>
</evidence>
<dbReference type="PANTHER" id="PTHR46060:SF1">
    <property type="entry name" value="MARINER MOS1 TRANSPOSASE-LIKE PROTEIN"/>
    <property type="match status" value="1"/>
</dbReference>
<dbReference type="OrthoDB" id="6660388at2759"/>